<name>A0ABZ2PCL6_9NOCA</name>
<keyword evidence="10" id="KW-1185">Reference proteome</keyword>
<evidence type="ECO:0000256" key="5">
    <source>
        <dbReference type="ARBA" id="ARBA00022989"/>
    </source>
</evidence>
<dbReference type="PANTHER" id="PTHR30151">
    <property type="entry name" value="ALKANE SULFONATE ABC TRANSPORTER-RELATED, MEMBRANE SUBUNIT"/>
    <property type="match status" value="1"/>
</dbReference>
<keyword evidence="6 7" id="KW-0472">Membrane</keyword>
<proteinExistence type="inferred from homology"/>
<evidence type="ECO:0000256" key="2">
    <source>
        <dbReference type="ARBA" id="ARBA00022448"/>
    </source>
</evidence>
<dbReference type="EMBL" id="CP147846">
    <property type="protein sequence ID" value="WXG66645.1"/>
    <property type="molecule type" value="Genomic_DNA"/>
</dbReference>
<feature type="transmembrane region" description="Helical" evidence="7">
    <location>
        <begin position="217"/>
        <end position="238"/>
    </location>
</feature>
<dbReference type="Gene3D" id="1.10.3720.10">
    <property type="entry name" value="MetI-like"/>
    <property type="match status" value="1"/>
</dbReference>
<dbReference type="RefSeq" id="WP_338886089.1">
    <property type="nucleotide sequence ID" value="NZ_CP147846.1"/>
</dbReference>
<evidence type="ECO:0000313" key="9">
    <source>
        <dbReference type="EMBL" id="WXG66645.1"/>
    </source>
</evidence>
<feature type="transmembrane region" description="Helical" evidence="7">
    <location>
        <begin position="55"/>
        <end position="79"/>
    </location>
</feature>
<keyword evidence="3" id="KW-1003">Cell membrane</keyword>
<sequence>MKVWLPPVVFGVLMVVVWQLVTDVGGLPSFLLPSPSAIAEQFHANLGNITTASIAIGKNALIGLIVGSILGLVSAAVAVRLRVVDELLSPIAAAAAAIPIVALAPVFNSMFSATTDFPRRLVVTIVVFFPVFVSAAKGLRQVAPVHLDFMRSCAASNWEITRHVRFPMALPLVFTGLRVAAPNAVIAAIITEYFGGLQNGLGSRITSAASNTAYPRAWAYVVGAIVVGLLFFLLVLLLERLVARRPARAVRADYRRTP</sequence>
<comment type="subcellular location">
    <subcellularLocation>
        <location evidence="1 7">Cell membrane</location>
        <topology evidence="1 7">Multi-pass membrane protein</topology>
    </subcellularLocation>
</comment>
<reference evidence="9 10" key="1">
    <citation type="submission" date="2024-03" db="EMBL/GenBank/DDBJ databases">
        <title>Natural products discovery in diverse microorganisms through a two-stage MS feature dereplication strategy.</title>
        <authorList>
            <person name="Zhang R."/>
        </authorList>
    </citation>
    <scope>NUCLEOTIDE SEQUENCE [LARGE SCALE GENOMIC DNA]</scope>
    <source>
        <strain evidence="9 10">18930</strain>
    </source>
</reference>
<feature type="transmembrane region" description="Helical" evidence="7">
    <location>
        <begin position="91"/>
        <end position="111"/>
    </location>
</feature>
<dbReference type="InterPro" id="IPR035906">
    <property type="entry name" value="MetI-like_sf"/>
</dbReference>
<protein>
    <submittedName>
        <fullName evidence="9">ABC transporter permease subunit</fullName>
    </submittedName>
</protein>
<evidence type="ECO:0000259" key="8">
    <source>
        <dbReference type="PROSITE" id="PS50928"/>
    </source>
</evidence>
<comment type="similarity">
    <text evidence="7">Belongs to the binding-protein-dependent transport system permease family.</text>
</comment>
<dbReference type="Pfam" id="PF00528">
    <property type="entry name" value="BPD_transp_1"/>
    <property type="match status" value="1"/>
</dbReference>
<dbReference type="PANTHER" id="PTHR30151:SF20">
    <property type="entry name" value="ABC TRANSPORTER PERMEASE PROTEIN HI_0355-RELATED"/>
    <property type="match status" value="1"/>
</dbReference>
<feature type="transmembrane region" description="Helical" evidence="7">
    <location>
        <begin position="172"/>
        <end position="197"/>
    </location>
</feature>
<evidence type="ECO:0000256" key="6">
    <source>
        <dbReference type="ARBA" id="ARBA00023136"/>
    </source>
</evidence>
<dbReference type="Proteomes" id="UP001432000">
    <property type="component" value="Chromosome"/>
</dbReference>
<evidence type="ECO:0000256" key="7">
    <source>
        <dbReference type="RuleBase" id="RU363032"/>
    </source>
</evidence>
<dbReference type="PROSITE" id="PS50928">
    <property type="entry name" value="ABC_TM1"/>
    <property type="match status" value="1"/>
</dbReference>
<accession>A0ABZ2PCL6</accession>
<dbReference type="InterPro" id="IPR000515">
    <property type="entry name" value="MetI-like"/>
</dbReference>
<keyword evidence="2 7" id="KW-0813">Transport</keyword>
<evidence type="ECO:0000256" key="1">
    <source>
        <dbReference type="ARBA" id="ARBA00004651"/>
    </source>
</evidence>
<keyword evidence="4 7" id="KW-0812">Transmembrane</keyword>
<feature type="domain" description="ABC transmembrane type-1" evidence="8">
    <location>
        <begin position="49"/>
        <end position="239"/>
    </location>
</feature>
<evidence type="ECO:0000256" key="4">
    <source>
        <dbReference type="ARBA" id="ARBA00022692"/>
    </source>
</evidence>
<evidence type="ECO:0000256" key="3">
    <source>
        <dbReference type="ARBA" id="ARBA00022475"/>
    </source>
</evidence>
<dbReference type="SUPFAM" id="SSF161098">
    <property type="entry name" value="MetI-like"/>
    <property type="match status" value="1"/>
</dbReference>
<organism evidence="9 10">
    <name type="scientific">Rhodococcus sovatensis</name>
    <dbReference type="NCBI Taxonomy" id="1805840"/>
    <lineage>
        <taxon>Bacteria</taxon>
        <taxon>Bacillati</taxon>
        <taxon>Actinomycetota</taxon>
        <taxon>Actinomycetes</taxon>
        <taxon>Mycobacteriales</taxon>
        <taxon>Nocardiaceae</taxon>
        <taxon>Rhodococcus</taxon>
    </lineage>
</organism>
<gene>
    <name evidence="9" type="ORF">WDS16_15265</name>
</gene>
<evidence type="ECO:0000313" key="10">
    <source>
        <dbReference type="Proteomes" id="UP001432000"/>
    </source>
</evidence>
<keyword evidence="5 7" id="KW-1133">Transmembrane helix</keyword>
<feature type="transmembrane region" description="Helical" evidence="7">
    <location>
        <begin position="117"/>
        <end position="136"/>
    </location>
</feature>